<dbReference type="Pfam" id="PF14383">
    <property type="entry name" value="VARLMGL"/>
    <property type="match status" value="1"/>
</dbReference>
<gene>
    <name evidence="5" type="ORF">GSCOC_T00023585001</name>
</gene>
<organism evidence="5 6">
    <name type="scientific">Coffea canephora</name>
    <name type="common">Robusta coffee</name>
    <dbReference type="NCBI Taxonomy" id="49390"/>
    <lineage>
        <taxon>Eukaryota</taxon>
        <taxon>Viridiplantae</taxon>
        <taxon>Streptophyta</taxon>
        <taxon>Embryophyta</taxon>
        <taxon>Tracheophyta</taxon>
        <taxon>Spermatophyta</taxon>
        <taxon>Magnoliopsida</taxon>
        <taxon>eudicotyledons</taxon>
        <taxon>Gunneridae</taxon>
        <taxon>Pentapetalae</taxon>
        <taxon>asterids</taxon>
        <taxon>lamiids</taxon>
        <taxon>Gentianales</taxon>
        <taxon>Rubiaceae</taxon>
        <taxon>Ixoroideae</taxon>
        <taxon>Gardenieae complex</taxon>
        <taxon>Bertiereae - Coffeeae clade</taxon>
        <taxon>Coffeeae</taxon>
        <taxon>Coffea</taxon>
    </lineage>
</organism>
<feature type="compositionally biased region" description="Basic and acidic residues" evidence="1">
    <location>
        <begin position="560"/>
        <end position="581"/>
    </location>
</feature>
<dbReference type="InterPro" id="IPR032795">
    <property type="entry name" value="DUF3741-assoc"/>
</dbReference>
<feature type="compositionally biased region" description="Polar residues" evidence="1">
    <location>
        <begin position="48"/>
        <end position="57"/>
    </location>
</feature>
<dbReference type="EMBL" id="HG739106">
    <property type="protein sequence ID" value="CDP06662.1"/>
    <property type="molecule type" value="Genomic_DNA"/>
</dbReference>
<dbReference type="STRING" id="49390.A0A068UEI2"/>
<evidence type="ECO:0008006" key="7">
    <source>
        <dbReference type="Google" id="ProtNLM"/>
    </source>
</evidence>
<evidence type="ECO:0000259" key="2">
    <source>
        <dbReference type="Pfam" id="PF12552"/>
    </source>
</evidence>
<protein>
    <recommendedName>
        <fullName evidence="7">DUF4378 domain-containing protein</fullName>
    </recommendedName>
</protein>
<dbReference type="PANTHER" id="PTHR46836:SF8">
    <property type="entry name" value="AFADIN"/>
    <property type="match status" value="1"/>
</dbReference>
<evidence type="ECO:0000259" key="3">
    <source>
        <dbReference type="Pfam" id="PF14309"/>
    </source>
</evidence>
<dbReference type="OMA" id="CGRISAM"/>
<feature type="domain" description="DUF3741" evidence="2">
    <location>
        <begin position="177"/>
        <end position="219"/>
    </location>
</feature>
<accession>A0A068UEI2</accession>
<evidence type="ECO:0000256" key="1">
    <source>
        <dbReference type="SAM" id="MobiDB-lite"/>
    </source>
</evidence>
<dbReference type="Pfam" id="PF12552">
    <property type="entry name" value="DUF3741"/>
    <property type="match status" value="1"/>
</dbReference>
<sequence length="971" mass="108557">METTRHKRSKSATAIQGNYQVHRHKAVPKPIANSRLRSGGITKEDSSTLESGQNSFKRGSGAPIKKLLAEEMAKESENRRRSPNVIARLMGLDGLPSLQYKQQKRLSEKHQQRNASVGINQNEQPHESRSSKMSPVDQQDFKDVYEDMEASHVTNHRYSSRWSANSRFTMPEIAHKQQKFMDAKHCSNNEKLHLSKQFDDTLEILDSSKDLLLKYLEQPHPMHLKQLHDMKIDPYSSLYGPVASSELLSSAEYECKGKIWKSARDGLCKRDTSSRQKREDGLLLQSHNHHGPYHSCKTEKSQLNVKNETEILPTRIVVLKPNLIKRANAVTSVSSPESSCTHMASLKNHLQPRGSYSEEMLSCKRKNSSSEASFLNTKSREDRKIAKDITRQMAEHFKLSGGLRGYAGDESSYDAYESDSSSASEVVTLSSRNSFDANDRIKYSPSGPYESMVSREAKKRLSERWKMTHKSRSFAPIAKGSTLGEMLAVPERETVQEFNAAICLDGASEGFAGSSDSSGWGGPLGISSRDGWNDGCIRHSSRSRSLPPSPVASRIYRTNGRHEPLLSDTVKNEKLYRDRIKERKRNPSKKDKTSAKDVQSSIRTSLACYSKGNDSGLSPNLSSNLIQSDIGACKEDPYEKHLIHCQTPDTADSLRKFVGDELTNTKPGSLSLSSLDSSLNVQPEPSDFTKENDDSAACDQEDANLQESVLGQSERTSSLKCLGPEPESSESSKEADHLSPVSVLEVSFAEDLSSSSDCFETVNAQLNELRMQLQLLKIESGSYGGAAVVSPSEKGAMLQQPTVEYEEKSFVGGNSWESSYIVDTLLYSGLEEFDSDTSFASWHSPECPLGPWVFTNLEKKYGGKTSDLKFERRLLFDRINSALLEIFQKLADQRPRVQPKIIGASKWQTRGVKDYLIKLLANREHNVKGDGPENRLDREMNWLGFRDDIDMIGKEIEKLLIDDLIGEVLAL</sequence>
<dbReference type="InterPro" id="IPR022212">
    <property type="entry name" value="DUF3741"/>
</dbReference>
<feature type="compositionally biased region" description="Low complexity" evidence="1">
    <location>
        <begin position="669"/>
        <end position="679"/>
    </location>
</feature>
<dbReference type="PANTHER" id="PTHR46836">
    <property type="entry name" value="AFADIN"/>
    <property type="match status" value="1"/>
</dbReference>
<feature type="compositionally biased region" description="Acidic residues" evidence="1">
    <location>
        <begin position="694"/>
        <end position="704"/>
    </location>
</feature>
<feature type="compositionally biased region" description="Low complexity" evidence="1">
    <location>
        <begin position="543"/>
        <end position="554"/>
    </location>
</feature>
<feature type="domain" description="DUF3741" evidence="4">
    <location>
        <begin position="74"/>
        <end position="97"/>
    </location>
</feature>
<feature type="region of interest" description="Disordered" evidence="1">
    <location>
        <begin position="665"/>
        <end position="738"/>
    </location>
</feature>
<feature type="region of interest" description="Disordered" evidence="1">
    <location>
        <begin position="101"/>
        <end position="137"/>
    </location>
</feature>
<dbReference type="InterPro" id="IPR025486">
    <property type="entry name" value="DUF4378"/>
</dbReference>
<feature type="compositionally biased region" description="Polar residues" evidence="1">
    <location>
        <begin position="113"/>
        <end position="123"/>
    </location>
</feature>
<dbReference type="Proteomes" id="UP000295252">
    <property type="component" value="Chromosome VIII"/>
</dbReference>
<keyword evidence="6" id="KW-1185">Reference proteome</keyword>
<evidence type="ECO:0000313" key="5">
    <source>
        <dbReference type="EMBL" id="CDP06662.1"/>
    </source>
</evidence>
<dbReference type="OrthoDB" id="1925259at2759"/>
<dbReference type="Gramene" id="CDP06662">
    <property type="protein sequence ID" value="CDP06662"/>
    <property type="gene ID" value="GSCOC_T00023585001"/>
</dbReference>
<feature type="region of interest" description="Disordered" evidence="1">
    <location>
        <begin position="29"/>
        <end position="62"/>
    </location>
</feature>
<dbReference type="InParanoid" id="A0A068UEI2"/>
<reference evidence="6" key="1">
    <citation type="journal article" date="2014" name="Science">
        <title>The coffee genome provides insight into the convergent evolution of caffeine biosynthesis.</title>
        <authorList>
            <person name="Denoeud F."/>
            <person name="Carretero-Paulet L."/>
            <person name="Dereeper A."/>
            <person name="Droc G."/>
            <person name="Guyot R."/>
            <person name="Pietrella M."/>
            <person name="Zheng C."/>
            <person name="Alberti A."/>
            <person name="Anthony F."/>
            <person name="Aprea G."/>
            <person name="Aury J.M."/>
            <person name="Bento P."/>
            <person name="Bernard M."/>
            <person name="Bocs S."/>
            <person name="Campa C."/>
            <person name="Cenci A."/>
            <person name="Combes M.C."/>
            <person name="Crouzillat D."/>
            <person name="Da Silva C."/>
            <person name="Daddiego L."/>
            <person name="De Bellis F."/>
            <person name="Dussert S."/>
            <person name="Garsmeur O."/>
            <person name="Gayraud T."/>
            <person name="Guignon V."/>
            <person name="Jahn K."/>
            <person name="Jamilloux V."/>
            <person name="Joet T."/>
            <person name="Labadie K."/>
            <person name="Lan T."/>
            <person name="Leclercq J."/>
            <person name="Lepelley M."/>
            <person name="Leroy T."/>
            <person name="Li L.T."/>
            <person name="Librado P."/>
            <person name="Lopez L."/>
            <person name="Munoz A."/>
            <person name="Noel B."/>
            <person name="Pallavicini A."/>
            <person name="Perrotta G."/>
            <person name="Poncet V."/>
            <person name="Pot D."/>
            <person name="Priyono X."/>
            <person name="Rigoreau M."/>
            <person name="Rouard M."/>
            <person name="Rozas J."/>
            <person name="Tranchant-Dubreuil C."/>
            <person name="VanBuren R."/>
            <person name="Zhang Q."/>
            <person name="Andrade A.C."/>
            <person name="Argout X."/>
            <person name="Bertrand B."/>
            <person name="de Kochko A."/>
            <person name="Graziosi G."/>
            <person name="Henry R.J."/>
            <person name="Jayarama X."/>
            <person name="Ming R."/>
            <person name="Nagai C."/>
            <person name="Rounsley S."/>
            <person name="Sankoff D."/>
            <person name="Giuliano G."/>
            <person name="Albert V.A."/>
            <person name="Wincker P."/>
            <person name="Lashermes P."/>
        </authorList>
    </citation>
    <scope>NUCLEOTIDE SEQUENCE [LARGE SCALE GENOMIC DNA]</scope>
    <source>
        <strain evidence="6">cv. DH200-94</strain>
    </source>
</reference>
<dbReference type="FunCoup" id="A0A068UEI2">
    <property type="interactions" value="1299"/>
</dbReference>
<evidence type="ECO:0000313" key="6">
    <source>
        <dbReference type="Proteomes" id="UP000295252"/>
    </source>
</evidence>
<proteinExistence type="predicted"/>
<name>A0A068UEI2_COFCA</name>
<feature type="compositionally biased region" description="Polar residues" evidence="1">
    <location>
        <begin position="705"/>
        <end position="719"/>
    </location>
</feature>
<feature type="region of interest" description="Disordered" evidence="1">
    <location>
        <begin position="538"/>
        <end position="598"/>
    </location>
</feature>
<dbReference type="PhylomeDB" id="A0A068UEI2"/>
<feature type="domain" description="DUF4378" evidence="3">
    <location>
        <begin position="818"/>
        <end position="967"/>
    </location>
</feature>
<dbReference type="Pfam" id="PF14309">
    <property type="entry name" value="DUF4378"/>
    <property type="match status" value="1"/>
</dbReference>
<evidence type="ECO:0000259" key="4">
    <source>
        <dbReference type="Pfam" id="PF14383"/>
    </source>
</evidence>
<dbReference type="AlphaFoldDB" id="A0A068UEI2"/>